<evidence type="ECO:0000256" key="1">
    <source>
        <dbReference type="ARBA" id="ARBA00004123"/>
    </source>
</evidence>
<dbReference type="Proteomes" id="UP000045706">
    <property type="component" value="Unassembled WGS sequence"/>
</dbReference>
<evidence type="ECO:0000256" key="2">
    <source>
        <dbReference type="ARBA" id="ARBA00004496"/>
    </source>
</evidence>
<evidence type="ECO:0000256" key="7">
    <source>
        <dbReference type="SAM" id="MobiDB-lite"/>
    </source>
</evidence>
<dbReference type="Gene3D" id="3.40.630.30">
    <property type="match status" value="1"/>
</dbReference>
<evidence type="ECO:0000313" key="8">
    <source>
        <dbReference type="EMBL" id="CRK48978.1"/>
    </source>
</evidence>
<keyword evidence="4" id="KW-0808">Transferase</keyword>
<dbReference type="GO" id="GO:0005634">
    <property type="term" value="C:nucleus"/>
    <property type="evidence" value="ECO:0007669"/>
    <property type="project" value="UniProtKB-SubCell"/>
</dbReference>
<keyword evidence="6" id="KW-0012">Acyltransferase</keyword>
<evidence type="ECO:0000256" key="5">
    <source>
        <dbReference type="ARBA" id="ARBA00023242"/>
    </source>
</evidence>
<dbReference type="PANTHER" id="PTHR20531:SF1">
    <property type="entry name" value="N-ALPHA-ACETYLTRANSFERASE 40"/>
    <property type="match status" value="1"/>
</dbReference>
<proteinExistence type="predicted"/>
<name>A0A0G4NR53_VERLO</name>
<dbReference type="GO" id="GO:0005737">
    <property type="term" value="C:cytoplasm"/>
    <property type="evidence" value="ECO:0007669"/>
    <property type="project" value="UniProtKB-SubCell"/>
</dbReference>
<evidence type="ECO:0000313" key="9">
    <source>
        <dbReference type="Proteomes" id="UP000045706"/>
    </source>
</evidence>
<protein>
    <submittedName>
        <fullName evidence="8">Uncharacterized protein</fullName>
    </submittedName>
</protein>
<keyword evidence="3" id="KW-0963">Cytoplasm</keyword>
<dbReference type="EMBL" id="CVQI01038161">
    <property type="protein sequence ID" value="CRK48978.1"/>
    <property type="molecule type" value="Genomic_DNA"/>
</dbReference>
<dbReference type="GO" id="GO:1990189">
    <property type="term" value="F:protein N-terminal-serine acetyltransferase activity"/>
    <property type="evidence" value="ECO:0007669"/>
    <property type="project" value="TreeGrafter"/>
</dbReference>
<keyword evidence="5" id="KW-0539">Nucleus</keyword>
<dbReference type="InterPro" id="IPR016181">
    <property type="entry name" value="Acyl_CoA_acyltransferase"/>
</dbReference>
<evidence type="ECO:0000256" key="4">
    <source>
        <dbReference type="ARBA" id="ARBA00022679"/>
    </source>
</evidence>
<dbReference type="AlphaFoldDB" id="A0A0G4NR53"/>
<evidence type="ECO:0000256" key="6">
    <source>
        <dbReference type="ARBA" id="ARBA00023315"/>
    </source>
</evidence>
<evidence type="ECO:0000256" key="3">
    <source>
        <dbReference type="ARBA" id="ARBA00022490"/>
    </source>
</evidence>
<dbReference type="GO" id="GO:0010485">
    <property type="term" value="F:histone H4 acetyltransferase activity"/>
    <property type="evidence" value="ECO:0007669"/>
    <property type="project" value="InterPro"/>
</dbReference>
<gene>
    <name evidence="8" type="ORF">BN1723_008298</name>
</gene>
<feature type="compositionally biased region" description="Basic residues" evidence="7">
    <location>
        <begin position="1"/>
        <end position="11"/>
    </location>
</feature>
<comment type="subcellular location">
    <subcellularLocation>
        <location evidence="2">Cytoplasm</location>
    </subcellularLocation>
    <subcellularLocation>
        <location evidence="1">Nucleus</location>
    </subcellularLocation>
</comment>
<dbReference type="PANTHER" id="PTHR20531">
    <property type="entry name" value="N-ALPHA-ACETYLTRANSFERASE 40"/>
    <property type="match status" value="1"/>
</dbReference>
<dbReference type="InterPro" id="IPR039949">
    <property type="entry name" value="NAA40"/>
</dbReference>
<feature type="region of interest" description="Disordered" evidence="7">
    <location>
        <begin position="1"/>
        <end position="22"/>
    </location>
</feature>
<reference evidence="9" key="1">
    <citation type="submission" date="2015-05" db="EMBL/GenBank/DDBJ databases">
        <authorList>
            <person name="Fogelqvist Johan"/>
        </authorList>
    </citation>
    <scope>NUCLEOTIDE SEQUENCE [LARGE SCALE GENOMIC DNA]</scope>
</reference>
<sequence length="247" mass="28209">MAAAPKKRRRAPTNPLEAANRKTDEQFIRDHLQPSDGWATWTHPHTAKPYALCLKQPARMTHDELQACYDLVEKTSGDDYRASADGWHPKKKMVEMKSAELRYILVRDENNDLRGFTSLMPTWEDGEPVVYCYEIHLEDELHGYVVACRPIDRPNYHVPFLRALTGLSSSTGLAALVMGFQEAIAKSIPIIEKVMLTCFKSNTKALAFYRKLGFEKDALSPDERRLRGGRVFVPDYLIMSRIVKRPS</sequence>
<dbReference type="GO" id="GO:0043998">
    <property type="term" value="F:histone H2A acetyltransferase activity"/>
    <property type="evidence" value="ECO:0007669"/>
    <property type="project" value="InterPro"/>
</dbReference>
<dbReference type="SUPFAM" id="SSF55729">
    <property type="entry name" value="Acyl-CoA N-acyltransferases (Nat)"/>
    <property type="match status" value="1"/>
</dbReference>
<accession>A0A0G4NR53</accession>
<organism evidence="8 9">
    <name type="scientific">Verticillium longisporum</name>
    <name type="common">Verticillium dahliae var. longisporum</name>
    <dbReference type="NCBI Taxonomy" id="100787"/>
    <lineage>
        <taxon>Eukaryota</taxon>
        <taxon>Fungi</taxon>
        <taxon>Dikarya</taxon>
        <taxon>Ascomycota</taxon>
        <taxon>Pezizomycotina</taxon>
        <taxon>Sordariomycetes</taxon>
        <taxon>Hypocreomycetidae</taxon>
        <taxon>Glomerellales</taxon>
        <taxon>Plectosphaerellaceae</taxon>
        <taxon>Verticillium</taxon>
    </lineage>
</organism>